<dbReference type="InterPro" id="IPR027417">
    <property type="entry name" value="P-loop_NTPase"/>
</dbReference>
<dbReference type="InterPro" id="IPR001752">
    <property type="entry name" value="Kinesin_motor_dom"/>
</dbReference>
<comment type="subcellular location">
    <subcellularLocation>
        <location evidence="1">Cytoplasm</location>
        <location evidence="1">Cytoskeleton</location>
    </subcellularLocation>
</comment>
<dbReference type="SUPFAM" id="SSF52540">
    <property type="entry name" value="P-loop containing nucleoside triphosphate hydrolases"/>
    <property type="match status" value="1"/>
</dbReference>
<evidence type="ECO:0000256" key="11">
    <source>
        <dbReference type="SAM" id="Coils"/>
    </source>
</evidence>
<dbReference type="GO" id="GO:0090307">
    <property type="term" value="P:mitotic spindle assembly"/>
    <property type="evidence" value="ECO:0007669"/>
    <property type="project" value="TreeGrafter"/>
</dbReference>
<keyword evidence="6 9" id="KW-0505">Motor protein</keyword>
<evidence type="ECO:0000256" key="9">
    <source>
        <dbReference type="PROSITE-ProRule" id="PRU00283"/>
    </source>
</evidence>
<evidence type="ECO:0000256" key="4">
    <source>
        <dbReference type="ARBA" id="ARBA00022741"/>
    </source>
</evidence>
<dbReference type="PANTHER" id="PTHR47970">
    <property type="entry name" value="KINESIN-LIKE PROTEIN KIF11"/>
    <property type="match status" value="1"/>
</dbReference>
<keyword evidence="2" id="KW-0963">Cytoplasm</keyword>
<evidence type="ECO:0000256" key="6">
    <source>
        <dbReference type="ARBA" id="ARBA00023175"/>
    </source>
</evidence>
<dbReference type="FunFam" id="3.40.850.10:FF:000019">
    <property type="entry name" value="Kinesin-like protein KIN-5D"/>
    <property type="match status" value="1"/>
</dbReference>
<comment type="similarity">
    <text evidence="8">Belongs to the TRAFAC class myosin-kinesin ATPase superfamily. Kinesin family. KIN-5/BimC subfamily.</text>
</comment>
<keyword evidence="5 9" id="KW-0067">ATP-binding</keyword>
<accession>A0A0N4ZYT3</accession>
<evidence type="ECO:0000256" key="10">
    <source>
        <dbReference type="RuleBase" id="RU000394"/>
    </source>
</evidence>
<dbReference type="InterPro" id="IPR047149">
    <property type="entry name" value="KIF11-like"/>
</dbReference>
<dbReference type="GO" id="GO:0008574">
    <property type="term" value="F:plus-end-directed microtubule motor activity"/>
    <property type="evidence" value="ECO:0007669"/>
    <property type="project" value="TreeGrafter"/>
</dbReference>
<evidence type="ECO:0000256" key="8">
    <source>
        <dbReference type="ARBA" id="ARBA00034704"/>
    </source>
</evidence>
<dbReference type="PRINTS" id="PR00380">
    <property type="entry name" value="KINESINHEAVY"/>
</dbReference>
<dbReference type="InterPro" id="IPR036961">
    <property type="entry name" value="Kinesin_motor_dom_sf"/>
</dbReference>
<organism evidence="13 14">
    <name type="scientific">Parastrongyloides trichosuri</name>
    <name type="common">Possum-specific nematode worm</name>
    <dbReference type="NCBI Taxonomy" id="131310"/>
    <lineage>
        <taxon>Eukaryota</taxon>
        <taxon>Metazoa</taxon>
        <taxon>Ecdysozoa</taxon>
        <taxon>Nematoda</taxon>
        <taxon>Chromadorea</taxon>
        <taxon>Rhabditida</taxon>
        <taxon>Tylenchina</taxon>
        <taxon>Panagrolaimomorpha</taxon>
        <taxon>Strongyloidoidea</taxon>
        <taxon>Strongyloididae</taxon>
        <taxon>Parastrongyloides</taxon>
    </lineage>
</organism>
<dbReference type="InterPro" id="IPR019821">
    <property type="entry name" value="Kinesin_motor_CS"/>
</dbReference>
<keyword evidence="11" id="KW-0175">Coiled coil</keyword>
<evidence type="ECO:0000313" key="14">
    <source>
        <dbReference type="WBParaSite" id="PTRK_0001394900.1"/>
    </source>
</evidence>
<proteinExistence type="inferred from homology"/>
<dbReference type="AlphaFoldDB" id="A0A0N4ZYT3"/>
<dbReference type="PANTHER" id="PTHR47970:SF12">
    <property type="entry name" value="KINESIN FAMILY MEMBER 11"/>
    <property type="match status" value="1"/>
</dbReference>
<evidence type="ECO:0000256" key="7">
    <source>
        <dbReference type="ARBA" id="ARBA00023212"/>
    </source>
</evidence>
<evidence type="ECO:0000256" key="3">
    <source>
        <dbReference type="ARBA" id="ARBA00022701"/>
    </source>
</evidence>
<dbReference type="Proteomes" id="UP000038045">
    <property type="component" value="Unplaced"/>
</dbReference>
<dbReference type="GO" id="GO:0051231">
    <property type="term" value="P:spindle elongation"/>
    <property type="evidence" value="ECO:0007669"/>
    <property type="project" value="TreeGrafter"/>
</dbReference>
<evidence type="ECO:0000313" key="13">
    <source>
        <dbReference type="Proteomes" id="UP000038045"/>
    </source>
</evidence>
<dbReference type="STRING" id="131310.A0A0N4ZYT3"/>
<feature type="domain" description="Kinesin motor" evidence="12">
    <location>
        <begin position="19"/>
        <end position="355"/>
    </location>
</feature>
<dbReference type="GO" id="GO:0005876">
    <property type="term" value="C:spindle microtubule"/>
    <property type="evidence" value="ECO:0007669"/>
    <property type="project" value="TreeGrafter"/>
</dbReference>
<evidence type="ECO:0000256" key="2">
    <source>
        <dbReference type="ARBA" id="ARBA00022490"/>
    </source>
</evidence>
<evidence type="ECO:0000259" key="12">
    <source>
        <dbReference type="PROSITE" id="PS50067"/>
    </source>
</evidence>
<reference evidence="14" key="1">
    <citation type="submission" date="2017-02" db="UniProtKB">
        <authorList>
            <consortium name="WormBaseParasite"/>
        </authorList>
    </citation>
    <scope>IDENTIFICATION</scope>
</reference>
<dbReference type="PROSITE" id="PS50067">
    <property type="entry name" value="KINESIN_MOTOR_2"/>
    <property type="match status" value="1"/>
</dbReference>
<keyword evidence="7" id="KW-0206">Cytoskeleton</keyword>
<keyword evidence="13" id="KW-1185">Reference proteome</keyword>
<dbReference type="SMART" id="SM00129">
    <property type="entry name" value="KISc"/>
    <property type="match status" value="1"/>
</dbReference>
<sequence length="695" mass="78318">MSSLFAASSINYGKGGKSCMKVGIRIRPRNPKEISEQDVNVLRITKSSITVCGTEGDRKFEGYDFVLDDKSTQCGVYKKMVAEYIPRLLEGFNCTIFAYGQTGTGKTFTMGGVCNDLEHDGSFKWDSDNSAGVTSRAMQHIFQMLSIPSCARKEISVSYVELYNEDIYDLLGEDTSKKLQIFDDPENSGATIIKGVKEYIVESVQDIYHLLDVGAANRQTSSTAMNQRSSRSHAVFIANVEWDEIVGDDLVTRKGKINLVDLAGSENIGKSGTTKGGAREAGKINTSLLSLGQVINALTEKSGHIPYRSSKLTRILKDSLGGSALTCLIATISPTSSNKGETLSTLEYGLKAMNVENDIRANIKARQGPTSSSIGVMMEYVKLVSLLSQNKLEIVMKNNLLKNVDKDLFSKVDLLVNRRDEILDEARKWLQNYSHTMETYKSDYEDKKLEMENNEMEFLKREYEAELLKYEVEDRLKELQDLKESCETTVKTVRNRLNTEMEALKDKYDKLKNAKELVKERREFFEIQNTNMKNIGTILNDKMSAFDETLVDVMESSKNDLVCKGEQLIEESVTTLRNASDKAETAFKNLVNEREVMSNVIKEQDKCVQHLHEHKNKFEKLSDEKIARLEIIASCQKALIGKCKGNIEQLENVKQKVGRLDELNGKMKKLCIETVMSETEKDLKAYLEEVELMNL</sequence>
<evidence type="ECO:0000256" key="5">
    <source>
        <dbReference type="ARBA" id="ARBA00022840"/>
    </source>
</evidence>
<dbReference type="PROSITE" id="PS00411">
    <property type="entry name" value="KINESIN_MOTOR_1"/>
    <property type="match status" value="1"/>
</dbReference>
<dbReference type="GO" id="GO:0008017">
    <property type="term" value="F:microtubule binding"/>
    <property type="evidence" value="ECO:0007669"/>
    <property type="project" value="InterPro"/>
</dbReference>
<dbReference type="Pfam" id="PF00225">
    <property type="entry name" value="Kinesin"/>
    <property type="match status" value="1"/>
</dbReference>
<protein>
    <recommendedName>
        <fullName evidence="10">Kinesin-like protein</fullName>
    </recommendedName>
</protein>
<feature type="binding site" evidence="9">
    <location>
        <begin position="100"/>
        <end position="107"/>
    </location>
    <ligand>
        <name>ATP</name>
        <dbReference type="ChEBI" id="CHEBI:30616"/>
    </ligand>
</feature>
<evidence type="ECO:0000256" key="1">
    <source>
        <dbReference type="ARBA" id="ARBA00004245"/>
    </source>
</evidence>
<name>A0A0N4ZYT3_PARTI</name>
<keyword evidence="3 10" id="KW-0493">Microtubule</keyword>
<dbReference type="Gene3D" id="3.40.850.10">
    <property type="entry name" value="Kinesin motor domain"/>
    <property type="match status" value="1"/>
</dbReference>
<dbReference type="GO" id="GO:0005524">
    <property type="term" value="F:ATP binding"/>
    <property type="evidence" value="ECO:0007669"/>
    <property type="project" value="UniProtKB-UniRule"/>
</dbReference>
<dbReference type="WBParaSite" id="PTRK_0001394900.1">
    <property type="protein sequence ID" value="PTRK_0001394900.1"/>
    <property type="gene ID" value="PTRK_0001394900"/>
</dbReference>
<dbReference type="GO" id="GO:0072686">
    <property type="term" value="C:mitotic spindle"/>
    <property type="evidence" value="ECO:0007669"/>
    <property type="project" value="TreeGrafter"/>
</dbReference>
<dbReference type="GO" id="GO:0007018">
    <property type="term" value="P:microtubule-based movement"/>
    <property type="evidence" value="ECO:0007669"/>
    <property type="project" value="InterPro"/>
</dbReference>
<keyword evidence="4 9" id="KW-0547">Nucleotide-binding</keyword>
<feature type="coiled-coil region" evidence="11">
    <location>
        <begin position="437"/>
        <end position="528"/>
    </location>
</feature>